<feature type="binding site" evidence="7">
    <location>
        <position position="5"/>
    </location>
    <ligand>
        <name>Mg(2+)</name>
        <dbReference type="ChEBI" id="CHEBI:18420"/>
    </ligand>
</feature>
<reference evidence="8 9" key="1">
    <citation type="journal article" date="2019" name="Emerg. Microbes Infect.">
        <title>Comprehensive subspecies identification of 175 nontuberculous mycobacteria species based on 7547 genomic profiles.</title>
        <authorList>
            <person name="Matsumoto Y."/>
            <person name="Kinjo T."/>
            <person name="Motooka D."/>
            <person name="Nabeya D."/>
            <person name="Jung N."/>
            <person name="Uechi K."/>
            <person name="Horii T."/>
            <person name="Iida T."/>
            <person name="Fujita J."/>
            <person name="Nakamura S."/>
        </authorList>
    </citation>
    <scope>NUCLEOTIDE SEQUENCE [LARGE SCALE GENOMIC DNA]</scope>
    <source>
        <strain evidence="8 9">JCM 15657</strain>
    </source>
</reference>
<dbReference type="KEGG" id="mlj:MLAC_47740"/>
<evidence type="ECO:0000313" key="9">
    <source>
        <dbReference type="Proteomes" id="UP000466396"/>
    </source>
</evidence>
<gene>
    <name evidence="8" type="primary">vapC37</name>
    <name evidence="7" type="synonym">vapC</name>
    <name evidence="8" type="ORF">MLAC_47740</name>
</gene>
<sequence>MRLLDLNILIYAIDESSPRHEPARAWLDDTLSGSGTVAFAWHVLVGFVRLSTRAAVFERPLKVDEAFDVVDGWLAQPCVTVVHPTDRHTVVLRELLTPLGAAGNLTSDAHLAALSVEHGAELCSTDVDFSRFSGVRWIDPLQP</sequence>
<accession>A0A1X1XSV4</accession>
<evidence type="ECO:0000256" key="6">
    <source>
        <dbReference type="ARBA" id="ARBA00022842"/>
    </source>
</evidence>
<dbReference type="GO" id="GO:0090729">
    <property type="term" value="F:toxin activity"/>
    <property type="evidence" value="ECO:0007669"/>
    <property type="project" value="UniProtKB-KW"/>
</dbReference>
<dbReference type="RefSeq" id="WP_085162418.1">
    <property type="nucleotide sequence ID" value="NZ_AP022581.1"/>
</dbReference>
<comment type="similarity">
    <text evidence="7">Belongs to the PINc/VapC protein family.</text>
</comment>
<protein>
    <recommendedName>
        <fullName evidence="7">Ribonuclease VapC</fullName>
        <shortName evidence="7">RNase VapC</shortName>
        <ecNumber evidence="7">3.1.-.-</ecNumber>
    </recommendedName>
    <alternativeName>
        <fullName evidence="7">Toxin VapC</fullName>
    </alternativeName>
</protein>
<comment type="function">
    <text evidence="7">Toxic component of a toxin-antitoxin (TA) system. An RNase.</text>
</comment>
<evidence type="ECO:0000256" key="2">
    <source>
        <dbReference type="ARBA" id="ARBA00022649"/>
    </source>
</evidence>
<organism evidence="8 9">
    <name type="scientific">Mycobacterium lacus</name>
    <dbReference type="NCBI Taxonomy" id="169765"/>
    <lineage>
        <taxon>Bacteria</taxon>
        <taxon>Bacillati</taxon>
        <taxon>Actinomycetota</taxon>
        <taxon>Actinomycetes</taxon>
        <taxon>Mycobacteriales</taxon>
        <taxon>Mycobacteriaceae</taxon>
        <taxon>Mycobacterium</taxon>
    </lineage>
</organism>
<dbReference type="CDD" id="cd18678">
    <property type="entry name" value="PIN_MtVapC25_VapC33-like"/>
    <property type="match status" value="1"/>
</dbReference>
<dbReference type="EMBL" id="AP022581">
    <property type="protein sequence ID" value="BBX99480.1"/>
    <property type="molecule type" value="Genomic_DNA"/>
</dbReference>
<dbReference type="GO" id="GO:0000287">
    <property type="term" value="F:magnesium ion binding"/>
    <property type="evidence" value="ECO:0007669"/>
    <property type="project" value="UniProtKB-UniRule"/>
</dbReference>
<keyword evidence="3 7" id="KW-0540">Nuclease</keyword>
<evidence type="ECO:0000256" key="5">
    <source>
        <dbReference type="ARBA" id="ARBA00022801"/>
    </source>
</evidence>
<dbReference type="SUPFAM" id="SSF88723">
    <property type="entry name" value="PIN domain-like"/>
    <property type="match status" value="1"/>
</dbReference>
<dbReference type="InterPro" id="IPR006226">
    <property type="entry name" value="Mtu_PIN"/>
</dbReference>
<keyword evidence="2 7" id="KW-1277">Toxin-antitoxin system</keyword>
<dbReference type="InterPro" id="IPR022907">
    <property type="entry name" value="VapC_family"/>
</dbReference>
<evidence type="ECO:0000256" key="3">
    <source>
        <dbReference type="ARBA" id="ARBA00022722"/>
    </source>
</evidence>
<dbReference type="EC" id="3.1.-.-" evidence="7"/>
<dbReference type="InterPro" id="IPR029060">
    <property type="entry name" value="PIN-like_dom_sf"/>
</dbReference>
<dbReference type="Proteomes" id="UP000466396">
    <property type="component" value="Chromosome"/>
</dbReference>
<dbReference type="OrthoDB" id="556169at2"/>
<keyword evidence="9" id="KW-1185">Reference proteome</keyword>
<dbReference type="GO" id="GO:0004540">
    <property type="term" value="F:RNA nuclease activity"/>
    <property type="evidence" value="ECO:0007669"/>
    <property type="project" value="InterPro"/>
</dbReference>
<dbReference type="InterPro" id="IPR002716">
    <property type="entry name" value="PIN_dom"/>
</dbReference>
<evidence type="ECO:0000256" key="7">
    <source>
        <dbReference type="HAMAP-Rule" id="MF_00265"/>
    </source>
</evidence>
<comment type="cofactor">
    <cofactor evidence="1 7">
        <name>Mg(2+)</name>
        <dbReference type="ChEBI" id="CHEBI:18420"/>
    </cofactor>
</comment>
<name>A0A1X1XSV4_9MYCO</name>
<dbReference type="AlphaFoldDB" id="A0A1X1XSV4"/>
<evidence type="ECO:0000256" key="1">
    <source>
        <dbReference type="ARBA" id="ARBA00001946"/>
    </source>
</evidence>
<evidence type="ECO:0000313" key="8">
    <source>
        <dbReference type="EMBL" id="BBX99480.1"/>
    </source>
</evidence>
<dbReference type="Gene3D" id="3.40.50.1010">
    <property type="entry name" value="5'-nuclease"/>
    <property type="match status" value="1"/>
</dbReference>
<keyword evidence="6 7" id="KW-0460">Magnesium</keyword>
<feature type="binding site" evidence="7">
    <location>
        <position position="108"/>
    </location>
    <ligand>
        <name>Mg(2+)</name>
        <dbReference type="ChEBI" id="CHEBI:18420"/>
    </ligand>
</feature>
<dbReference type="GO" id="GO:0045926">
    <property type="term" value="P:negative regulation of growth"/>
    <property type="evidence" value="ECO:0007669"/>
    <property type="project" value="UniProtKB-ARBA"/>
</dbReference>
<keyword evidence="5 7" id="KW-0378">Hydrolase</keyword>
<dbReference type="GO" id="GO:0016788">
    <property type="term" value="F:hydrolase activity, acting on ester bonds"/>
    <property type="evidence" value="ECO:0007669"/>
    <property type="project" value="InterPro"/>
</dbReference>
<dbReference type="Pfam" id="PF01850">
    <property type="entry name" value="PIN"/>
    <property type="match status" value="1"/>
</dbReference>
<dbReference type="STRING" id="169765.AWC15_07280"/>
<evidence type="ECO:0000256" key="4">
    <source>
        <dbReference type="ARBA" id="ARBA00022723"/>
    </source>
</evidence>
<keyword evidence="7" id="KW-0800">Toxin</keyword>
<proteinExistence type="inferred from homology"/>
<keyword evidence="4 7" id="KW-0479">Metal-binding</keyword>
<dbReference type="HAMAP" id="MF_00265">
    <property type="entry name" value="VapC_Nob1"/>
    <property type="match status" value="1"/>
</dbReference>
<dbReference type="NCBIfam" id="TIGR00028">
    <property type="entry name" value="Mtu_PIN_fam"/>
    <property type="match status" value="1"/>
</dbReference>